<evidence type="ECO:0000313" key="1">
    <source>
        <dbReference type="EMBL" id="KAJ3557093.1"/>
    </source>
</evidence>
<dbReference type="EMBL" id="JANHOG010000185">
    <property type="protein sequence ID" value="KAJ3557093.1"/>
    <property type="molecule type" value="Genomic_DNA"/>
</dbReference>
<proteinExistence type="predicted"/>
<organism evidence="1 2">
    <name type="scientific">Phlebia brevispora</name>
    <dbReference type="NCBI Taxonomy" id="194682"/>
    <lineage>
        <taxon>Eukaryota</taxon>
        <taxon>Fungi</taxon>
        <taxon>Dikarya</taxon>
        <taxon>Basidiomycota</taxon>
        <taxon>Agaricomycotina</taxon>
        <taxon>Agaricomycetes</taxon>
        <taxon>Polyporales</taxon>
        <taxon>Meruliaceae</taxon>
        <taxon>Phlebia</taxon>
    </lineage>
</organism>
<gene>
    <name evidence="1" type="ORF">NM688_g1660</name>
</gene>
<protein>
    <submittedName>
        <fullName evidence="1">Uncharacterized protein</fullName>
    </submittedName>
</protein>
<evidence type="ECO:0000313" key="2">
    <source>
        <dbReference type="Proteomes" id="UP001148662"/>
    </source>
</evidence>
<sequence>MAASTLQQDTVFQGVLLTCIAYGVVATLCVQCLSMLYNSEKRMSNVRLLAFVGLIFAASTIFQGAGMKVAQDSFVYDPSISDGPQAYEVTHFSRSINILANAMIIILCFFSDALLLWCCTVIYRSLSIPNFYGAFIVCMFWCSEFAIGTLFLTQISSPSGTLWTSINFNLAFWSLSLAINIIATTLISARILYCRHYIRRLLNHKPEVYYTSIVAVMVESALFYTAFLLLYIILFALNNPVESVFVQPIAFAQTIASMMIIYRVAQGKAWSSNTYDKVTTDAGALSTLQFSTGVSAEHVQTVDTLSEKDTRTCAETLREQSLATTPSHTTIAA</sequence>
<accession>A0ACC1TB27</accession>
<keyword evidence="2" id="KW-1185">Reference proteome</keyword>
<dbReference type="Proteomes" id="UP001148662">
    <property type="component" value="Unassembled WGS sequence"/>
</dbReference>
<name>A0ACC1TB27_9APHY</name>
<comment type="caution">
    <text evidence="1">The sequence shown here is derived from an EMBL/GenBank/DDBJ whole genome shotgun (WGS) entry which is preliminary data.</text>
</comment>
<reference evidence="1" key="1">
    <citation type="submission" date="2022-07" db="EMBL/GenBank/DDBJ databases">
        <title>Genome Sequence of Phlebia brevispora.</title>
        <authorList>
            <person name="Buettner E."/>
        </authorList>
    </citation>
    <scope>NUCLEOTIDE SEQUENCE</scope>
    <source>
        <strain evidence="1">MPL23</strain>
    </source>
</reference>